<dbReference type="Gene3D" id="3.40.50.1820">
    <property type="entry name" value="alpha/beta hydrolase"/>
    <property type="match status" value="1"/>
</dbReference>
<gene>
    <name evidence="6" type="ORF">BSL78_05602</name>
</gene>
<reference evidence="6 7" key="1">
    <citation type="journal article" date="2017" name="PLoS Biol.">
        <title>The sea cucumber genome provides insights into morphological evolution and visceral regeneration.</title>
        <authorList>
            <person name="Zhang X."/>
            <person name="Sun L."/>
            <person name="Yuan J."/>
            <person name="Sun Y."/>
            <person name="Gao Y."/>
            <person name="Zhang L."/>
            <person name="Li S."/>
            <person name="Dai H."/>
            <person name="Hamel J.F."/>
            <person name="Liu C."/>
            <person name="Yu Y."/>
            <person name="Liu S."/>
            <person name="Lin W."/>
            <person name="Guo K."/>
            <person name="Jin S."/>
            <person name="Xu P."/>
            <person name="Storey K.B."/>
            <person name="Huan P."/>
            <person name="Zhang T."/>
            <person name="Zhou Y."/>
            <person name="Zhang J."/>
            <person name="Lin C."/>
            <person name="Li X."/>
            <person name="Xing L."/>
            <person name="Huo D."/>
            <person name="Sun M."/>
            <person name="Wang L."/>
            <person name="Mercier A."/>
            <person name="Li F."/>
            <person name="Yang H."/>
            <person name="Xiang J."/>
        </authorList>
    </citation>
    <scope>NUCLEOTIDE SEQUENCE [LARGE SCALE GENOMIC DNA]</scope>
    <source>
        <strain evidence="6">Shaxun</strain>
        <tissue evidence="6">Muscle</tissue>
    </source>
</reference>
<accession>A0A2G8LB30</accession>
<proteinExistence type="inferred from homology"/>
<evidence type="ECO:0000259" key="5">
    <source>
        <dbReference type="Pfam" id="PF00135"/>
    </source>
</evidence>
<dbReference type="InterPro" id="IPR019819">
    <property type="entry name" value="Carboxylesterase_B_CS"/>
</dbReference>
<dbReference type="GO" id="GO:0005886">
    <property type="term" value="C:plasma membrane"/>
    <property type="evidence" value="ECO:0007669"/>
    <property type="project" value="TreeGrafter"/>
</dbReference>
<dbReference type="PANTHER" id="PTHR43918:SF4">
    <property type="entry name" value="CARBOXYLIC ESTER HYDROLASE"/>
    <property type="match status" value="1"/>
</dbReference>
<dbReference type="EMBL" id="MRZV01000141">
    <property type="protein sequence ID" value="PIK57449.1"/>
    <property type="molecule type" value="Genomic_DNA"/>
</dbReference>
<dbReference type="SUPFAM" id="SSF53474">
    <property type="entry name" value="alpha/beta-Hydrolases"/>
    <property type="match status" value="1"/>
</dbReference>
<dbReference type="GO" id="GO:0003990">
    <property type="term" value="F:acetylcholinesterase activity"/>
    <property type="evidence" value="ECO:0007669"/>
    <property type="project" value="TreeGrafter"/>
</dbReference>
<dbReference type="Proteomes" id="UP000230750">
    <property type="component" value="Unassembled WGS sequence"/>
</dbReference>
<keyword evidence="2" id="KW-0719">Serine esterase</keyword>
<keyword evidence="4" id="KW-0732">Signal</keyword>
<evidence type="ECO:0000313" key="7">
    <source>
        <dbReference type="Proteomes" id="UP000230750"/>
    </source>
</evidence>
<dbReference type="InterPro" id="IPR029058">
    <property type="entry name" value="AB_hydrolase_fold"/>
</dbReference>
<dbReference type="InterPro" id="IPR002018">
    <property type="entry name" value="CarbesteraseB"/>
</dbReference>
<dbReference type="PROSITE" id="PS00941">
    <property type="entry name" value="CARBOXYLESTERASE_B_2"/>
    <property type="match status" value="1"/>
</dbReference>
<name>A0A2G8LB30_STIJA</name>
<dbReference type="PANTHER" id="PTHR43918">
    <property type="entry name" value="ACETYLCHOLINESTERASE"/>
    <property type="match status" value="1"/>
</dbReference>
<evidence type="ECO:0000256" key="3">
    <source>
        <dbReference type="ARBA" id="ARBA00022801"/>
    </source>
</evidence>
<evidence type="ECO:0000256" key="1">
    <source>
        <dbReference type="ARBA" id="ARBA00005964"/>
    </source>
</evidence>
<comment type="similarity">
    <text evidence="1 4">Belongs to the type-B carboxylesterase/lipase family.</text>
</comment>
<evidence type="ECO:0000256" key="2">
    <source>
        <dbReference type="ARBA" id="ARBA00022487"/>
    </source>
</evidence>
<comment type="caution">
    <text evidence="6">The sequence shown here is derived from an EMBL/GenBank/DDBJ whole genome shotgun (WGS) entry which is preliminary data.</text>
</comment>
<dbReference type="Pfam" id="PF00135">
    <property type="entry name" value="COesterase"/>
    <property type="match status" value="1"/>
</dbReference>
<dbReference type="EC" id="3.1.1.-" evidence="4"/>
<dbReference type="GO" id="GO:0006581">
    <property type="term" value="P:acetylcholine catabolic process"/>
    <property type="evidence" value="ECO:0007669"/>
    <property type="project" value="TreeGrafter"/>
</dbReference>
<feature type="domain" description="Carboxylesterase type B" evidence="5">
    <location>
        <begin position="23"/>
        <end position="551"/>
    </location>
</feature>
<dbReference type="PROSITE" id="PS00122">
    <property type="entry name" value="CARBOXYLESTERASE_B_1"/>
    <property type="match status" value="1"/>
</dbReference>
<dbReference type="InterPro" id="IPR050654">
    <property type="entry name" value="AChE-related_enzymes"/>
</dbReference>
<evidence type="ECO:0000313" key="6">
    <source>
        <dbReference type="EMBL" id="PIK57449.1"/>
    </source>
</evidence>
<dbReference type="GO" id="GO:0005615">
    <property type="term" value="C:extracellular space"/>
    <property type="evidence" value="ECO:0007669"/>
    <property type="project" value="TreeGrafter"/>
</dbReference>
<keyword evidence="7" id="KW-1185">Reference proteome</keyword>
<protein>
    <recommendedName>
        <fullName evidence="4">Carboxylic ester hydrolase</fullName>
        <ecNumber evidence="4">3.1.1.-</ecNumber>
    </recommendedName>
</protein>
<feature type="chain" id="PRO_5013425142" description="Carboxylic ester hydrolase" evidence="4">
    <location>
        <begin position="19"/>
        <end position="580"/>
    </location>
</feature>
<dbReference type="GO" id="GO:0019695">
    <property type="term" value="P:choline metabolic process"/>
    <property type="evidence" value="ECO:0007669"/>
    <property type="project" value="TreeGrafter"/>
</dbReference>
<dbReference type="InterPro" id="IPR019826">
    <property type="entry name" value="Carboxylesterase_B_AS"/>
</dbReference>
<dbReference type="AlphaFoldDB" id="A0A2G8LB30"/>
<keyword evidence="3 4" id="KW-0378">Hydrolase</keyword>
<dbReference type="STRING" id="307972.A0A2G8LB30"/>
<evidence type="ECO:0000256" key="4">
    <source>
        <dbReference type="RuleBase" id="RU361235"/>
    </source>
</evidence>
<sequence>MSWLTAVTILTCVTFLQSLADRAPVVSTNVGQVQGETDTFSSKFLQGSGDVYSYRGYHLLKPPINERRFRPAEAMDPWEGVINATEIPPSCPQIYQPFYKHLYGTNNFSEDCLYLNVFAPRDAFRMRCNRMLDTTIDPTKYHTHSLLPSGSDFPYNPVPLVFLGDVILVTINYRLNIFGFFSTGDDAIPANLGLTDQRLALKWVNENIEAFGGDPQKVTVFGESAGSACISWHLLSEESRQYFQRVILQSGPPYAIWANVLTPEQSRDIAFLAADIGGCTPSVPGDTSGLADCFRTKLTVEELLEIHSKVDELFLLGPTVWIATNDGEFFTDDVNTLIEEGAYSNIDILLGTNKDEGTFCTYLVTGLPEERPFVSKDFLTFITTGFNDPLVSDLLEAVYASGIDQEDNYVGALEDALGDVSFICGTSLLARNAATAGSTVYMYHMTHEPIRSLWNVTWLRASHFEELQFVFGLPFFDDPFYVPVYDEVKIAFYVMRMWTNFAKSGDPNGPIRLPGSIPEWPRFVPDSEEYKELDIRFNNNRKLRQHHCKFWIKTLPEIVHLQGAVADQNDQGVSTLAPNL</sequence>
<dbReference type="OrthoDB" id="408631at2759"/>
<organism evidence="6 7">
    <name type="scientific">Stichopus japonicus</name>
    <name type="common">Sea cucumber</name>
    <dbReference type="NCBI Taxonomy" id="307972"/>
    <lineage>
        <taxon>Eukaryota</taxon>
        <taxon>Metazoa</taxon>
        <taxon>Echinodermata</taxon>
        <taxon>Eleutherozoa</taxon>
        <taxon>Echinozoa</taxon>
        <taxon>Holothuroidea</taxon>
        <taxon>Aspidochirotacea</taxon>
        <taxon>Aspidochirotida</taxon>
        <taxon>Stichopodidae</taxon>
        <taxon>Apostichopus</taxon>
    </lineage>
</organism>
<feature type="signal peptide" evidence="4">
    <location>
        <begin position="1"/>
        <end position="18"/>
    </location>
</feature>